<dbReference type="PANTHER" id="PTHR35579">
    <property type="entry name" value="CRISPR SYSTEM CMS ENDORIBONUCLEASE CSM3"/>
    <property type="match status" value="1"/>
</dbReference>
<dbReference type="EMBL" id="QKZT01000021">
    <property type="protein sequence ID" value="PZX48286.1"/>
    <property type="molecule type" value="Genomic_DNA"/>
</dbReference>
<evidence type="ECO:0000259" key="3">
    <source>
        <dbReference type="Pfam" id="PF03787"/>
    </source>
</evidence>
<keyword evidence="1" id="KW-0051">Antiviral defense</keyword>
<dbReference type="Proteomes" id="UP000248882">
    <property type="component" value="Unassembled WGS sequence"/>
</dbReference>
<dbReference type="InterPro" id="IPR005537">
    <property type="entry name" value="RAMP_III_fam"/>
</dbReference>
<keyword evidence="5" id="KW-1185">Reference proteome</keyword>
<proteinExistence type="predicted"/>
<reference evidence="4 5" key="1">
    <citation type="submission" date="2018-06" db="EMBL/GenBank/DDBJ databases">
        <title>Genomic Encyclopedia of Archaeal and Bacterial Type Strains, Phase II (KMG-II): from individual species to whole genera.</title>
        <authorList>
            <person name="Goeker M."/>
        </authorList>
    </citation>
    <scope>NUCLEOTIDE SEQUENCE [LARGE SCALE GENOMIC DNA]</scope>
    <source>
        <strain evidence="4 5">DSM 19830</strain>
    </source>
</reference>
<evidence type="ECO:0000256" key="1">
    <source>
        <dbReference type="ARBA" id="ARBA00023118"/>
    </source>
</evidence>
<gene>
    <name evidence="4" type="ORF">LV85_03696</name>
</gene>
<dbReference type="InterPro" id="IPR023825">
    <property type="entry name" value="CRISPR-assoc_RAMP_BGP1436"/>
</dbReference>
<evidence type="ECO:0000313" key="5">
    <source>
        <dbReference type="Proteomes" id="UP000248882"/>
    </source>
</evidence>
<dbReference type="RefSeq" id="WP_111322186.1">
    <property type="nucleotide sequence ID" value="NZ_QKZT01000021.1"/>
</dbReference>
<organism evidence="4 5">
    <name type="scientific">Algoriphagus chordae</name>
    <dbReference type="NCBI Taxonomy" id="237019"/>
    <lineage>
        <taxon>Bacteria</taxon>
        <taxon>Pseudomonadati</taxon>
        <taxon>Bacteroidota</taxon>
        <taxon>Cytophagia</taxon>
        <taxon>Cytophagales</taxon>
        <taxon>Cyclobacteriaceae</taxon>
        <taxon>Algoriphagus</taxon>
    </lineage>
</organism>
<evidence type="ECO:0000256" key="2">
    <source>
        <dbReference type="SAM" id="MobiDB-lite"/>
    </source>
</evidence>
<dbReference type="NCBIfam" id="TIGR03986">
    <property type="entry name" value="TIGR03986 family CRISPR-associated RAMP protein"/>
    <property type="match status" value="1"/>
</dbReference>
<dbReference type="GO" id="GO:0051607">
    <property type="term" value="P:defense response to virus"/>
    <property type="evidence" value="ECO:0007669"/>
    <property type="project" value="UniProtKB-KW"/>
</dbReference>
<dbReference type="OrthoDB" id="5362408at2"/>
<evidence type="ECO:0000313" key="4">
    <source>
        <dbReference type="EMBL" id="PZX48286.1"/>
    </source>
</evidence>
<feature type="domain" description="CRISPR type III-associated protein" evidence="3">
    <location>
        <begin position="346"/>
        <end position="520"/>
    </location>
</feature>
<dbReference type="InterPro" id="IPR052216">
    <property type="entry name" value="CRISPR_Csm3_endoribonuclease"/>
</dbReference>
<dbReference type="AlphaFoldDB" id="A0A2W7QLW9"/>
<dbReference type="Pfam" id="PF03787">
    <property type="entry name" value="RAMPs"/>
    <property type="match status" value="2"/>
</dbReference>
<feature type="domain" description="CRISPR type III-associated protein" evidence="3">
    <location>
        <begin position="41"/>
        <end position="219"/>
    </location>
</feature>
<sequence length="825" mass="94958">MITAPYNFVPLNDKVVNPFWSEFVSHDKPFENAKSGTLQVKITAESPIFVRNGSKRKFKEVKAENEKIELEEIIDPEFNHLNGKYFIPGASIKGMIRNLIEIMSFGSMEDKVDDIRYSVRDFQNNSIYPKSDLSKESLCGWLRLVNGSYYLRSCGRPGRIKHMDLDKISGPRKISAHYQNRGNVSKPKQKTAKDKYDNFTFNKEGHRFRQEDEEDGIGRRKFVIDSAGVNTGTIVFSGQPGNRTEPNKGKQYEFIFFEKDTAEVELGTKEDSIITNFYHAYYDHDRNQQGDDWKWRKAQLLKGESIPVFFRLKNDEKPPTASNIKDMGLSLLYKITYKQSVRELIRNTQGEKLKKDFAETLFGYATKNEALKGRVNISHAFATGSPTVLPMVKEVLSGPKATYYPNYIAQNSADGKVSGYYKTMMDANAKIRGYKRYPVRSGDVTHNPAPINERTGKPNEGVTTQFKPLAKGTEFSFTVNYHNLREEELGALFSALTFHLNEGFYHSIGMGKPLGYGKVKLDLQDINQDEALSAVKNYEGFMNWALNNSTPSWHKSDEIKELFTMAKPHTQTDKDLKYMKMDMRNNEFVNAKGRKKQDPKFSLPTYSQLAGEIVINNHIDESDLYKYKAFFEQDEVKFRNLQTVNPKELYTQIITAEKNKIEPKIAALKVKLIQELEERRSNLILQHEEQLLRLKQEETAQILAQLDHEKELEIKKKLESGPDYSSLKMNSRAFESFTKLVNQYVKLIHGKDSKNLGNEAVPYMKEEEAIAKTYNKLKEIAGQLSKKDKENWLKKPRESNRTFEKISLWIGQDQAESLFNELENS</sequence>
<name>A0A2W7QLW9_9BACT</name>
<accession>A0A2W7QLW9</accession>
<dbReference type="PANTHER" id="PTHR35579:SF3">
    <property type="entry name" value="CRISPR SYSTEM CMS ENDORIBONUCLEASE CSM3"/>
    <property type="match status" value="1"/>
</dbReference>
<feature type="region of interest" description="Disordered" evidence="2">
    <location>
        <begin position="442"/>
        <end position="461"/>
    </location>
</feature>
<protein>
    <submittedName>
        <fullName evidence="4">CRISPR-associated protein (TIGR03986 family)</fullName>
    </submittedName>
</protein>
<comment type="caution">
    <text evidence="4">The sequence shown here is derived from an EMBL/GenBank/DDBJ whole genome shotgun (WGS) entry which is preliminary data.</text>
</comment>